<evidence type="ECO:0000256" key="1">
    <source>
        <dbReference type="SAM" id="MobiDB-lite"/>
    </source>
</evidence>
<evidence type="ECO:0000313" key="3">
    <source>
        <dbReference type="Proteomes" id="UP001630127"/>
    </source>
</evidence>
<feature type="region of interest" description="Disordered" evidence="1">
    <location>
        <begin position="1"/>
        <end position="20"/>
    </location>
</feature>
<dbReference type="Proteomes" id="UP001630127">
    <property type="component" value="Unassembled WGS sequence"/>
</dbReference>
<protein>
    <submittedName>
        <fullName evidence="2">Uncharacterized protein</fullName>
    </submittedName>
</protein>
<reference evidence="2 3" key="1">
    <citation type="submission" date="2024-11" db="EMBL/GenBank/DDBJ databases">
        <title>A near-complete genome assembly of Cinchona calisaya.</title>
        <authorList>
            <person name="Lian D.C."/>
            <person name="Zhao X.W."/>
            <person name="Wei L."/>
        </authorList>
    </citation>
    <scope>NUCLEOTIDE SEQUENCE [LARGE SCALE GENOMIC DNA]</scope>
    <source>
        <tissue evidence="2">Nenye</tissue>
    </source>
</reference>
<proteinExistence type="predicted"/>
<keyword evidence="3" id="KW-1185">Reference proteome</keyword>
<name>A0ABD2ZWS8_9GENT</name>
<dbReference type="AlphaFoldDB" id="A0ABD2ZWS8"/>
<comment type="caution">
    <text evidence="2">The sequence shown here is derived from an EMBL/GenBank/DDBJ whole genome shotgun (WGS) entry which is preliminary data.</text>
</comment>
<sequence>MADHQRTSNSEGGPFQAIGNTERPLSCCLMKAKLKLEGTIIARGLSCFQHKGTEIGGLEIKRQMEMESLKAACKMTSYKHCLKLQFLSPCCGARGIPSNEGPFNRIREALLAAD</sequence>
<accession>A0ABD2ZWS8</accession>
<evidence type="ECO:0000313" key="2">
    <source>
        <dbReference type="EMBL" id="KAL3523753.1"/>
    </source>
</evidence>
<dbReference type="EMBL" id="JBJUIK010000007">
    <property type="protein sequence ID" value="KAL3523753.1"/>
    <property type="molecule type" value="Genomic_DNA"/>
</dbReference>
<organism evidence="2 3">
    <name type="scientific">Cinchona calisaya</name>
    <dbReference type="NCBI Taxonomy" id="153742"/>
    <lineage>
        <taxon>Eukaryota</taxon>
        <taxon>Viridiplantae</taxon>
        <taxon>Streptophyta</taxon>
        <taxon>Embryophyta</taxon>
        <taxon>Tracheophyta</taxon>
        <taxon>Spermatophyta</taxon>
        <taxon>Magnoliopsida</taxon>
        <taxon>eudicotyledons</taxon>
        <taxon>Gunneridae</taxon>
        <taxon>Pentapetalae</taxon>
        <taxon>asterids</taxon>
        <taxon>lamiids</taxon>
        <taxon>Gentianales</taxon>
        <taxon>Rubiaceae</taxon>
        <taxon>Cinchonoideae</taxon>
        <taxon>Cinchoneae</taxon>
        <taxon>Cinchona</taxon>
    </lineage>
</organism>
<gene>
    <name evidence="2" type="ORF">ACH5RR_016587</name>
</gene>